<sequence length="183" mass="21238">MNNDVIFQDILKHTFNTLTWLINEVDSLIIKKTPTSPTLTSNVQNKQLKSISTQTEIHTKTTHFQQNPFQDLINILYNIQKILFILSNDALTPIQRHHKNNEFILQKIRLIQLSKNTIFENSISNNLNILPQNASDSIQILHNIQSITDNIIHFSKDYKSNHLHQMKYPSASDNYSQSFHSNS</sequence>
<dbReference type="AlphaFoldDB" id="A0A6C0AHH4"/>
<reference evidence="1" key="1">
    <citation type="journal article" date="2020" name="Nature">
        <title>Giant virus diversity and host interactions through global metagenomics.</title>
        <authorList>
            <person name="Schulz F."/>
            <person name="Roux S."/>
            <person name="Paez-Espino D."/>
            <person name="Jungbluth S."/>
            <person name="Walsh D.A."/>
            <person name="Denef V.J."/>
            <person name="McMahon K.D."/>
            <person name="Konstantinidis K.T."/>
            <person name="Eloe-Fadrosh E.A."/>
            <person name="Kyrpides N.C."/>
            <person name="Woyke T."/>
        </authorList>
    </citation>
    <scope>NUCLEOTIDE SEQUENCE</scope>
    <source>
        <strain evidence="1">GVMAG-S-1024976-23</strain>
    </source>
</reference>
<name>A0A6C0AHH4_9ZZZZ</name>
<organism evidence="1">
    <name type="scientific">viral metagenome</name>
    <dbReference type="NCBI Taxonomy" id="1070528"/>
    <lineage>
        <taxon>unclassified sequences</taxon>
        <taxon>metagenomes</taxon>
        <taxon>organismal metagenomes</taxon>
    </lineage>
</organism>
<accession>A0A6C0AHH4</accession>
<protein>
    <submittedName>
        <fullName evidence="1">Uncharacterized protein</fullName>
    </submittedName>
</protein>
<evidence type="ECO:0000313" key="1">
    <source>
        <dbReference type="EMBL" id="QHS78815.1"/>
    </source>
</evidence>
<proteinExistence type="predicted"/>
<dbReference type="EMBL" id="MN740605">
    <property type="protein sequence ID" value="QHS78815.1"/>
    <property type="molecule type" value="Genomic_DNA"/>
</dbReference>